<dbReference type="Pfam" id="PF12915">
    <property type="entry name" value="DUF3833"/>
    <property type="match status" value="1"/>
</dbReference>
<reference evidence="1 2" key="1">
    <citation type="submission" date="2006-02" db="EMBL/GenBank/DDBJ databases">
        <authorList>
            <person name="Pinhassi J."/>
            <person name="Pedros-Alio C."/>
            <person name="Ferriera S."/>
            <person name="Johnson J."/>
            <person name="Kravitz S."/>
            <person name="Halpern A."/>
            <person name="Remington K."/>
            <person name="Beeson K."/>
            <person name="Tran B."/>
            <person name="Rogers Y.-H."/>
            <person name="Friedman R."/>
            <person name="Venter J.C."/>
        </authorList>
    </citation>
    <scope>NUCLEOTIDE SEQUENCE [LARGE SCALE GENOMIC DNA]</scope>
    <source>
        <strain evidence="1 2">MED92</strain>
    </source>
</reference>
<dbReference type="Proteomes" id="UP000002171">
    <property type="component" value="Unassembled WGS sequence"/>
</dbReference>
<protein>
    <recommendedName>
        <fullName evidence="3">DUF3833 domain-containing protein</fullName>
    </recommendedName>
</protein>
<keyword evidence="2" id="KW-1185">Reference proteome</keyword>
<evidence type="ECO:0000313" key="1">
    <source>
        <dbReference type="EMBL" id="EAR60706.1"/>
    </source>
</evidence>
<dbReference type="InterPro" id="IPR024409">
    <property type="entry name" value="DUF3833"/>
</dbReference>
<dbReference type="OrthoDB" id="5296954at2"/>
<name>A0A7U8C4P9_NEPCE</name>
<dbReference type="RefSeq" id="WP_007020378.1">
    <property type="nucleotide sequence ID" value="NZ_CH724125.1"/>
</dbReference>
<dbReference type="EMBL" id="AAOW01000014">
    <property type="protein sequence ID" value="EAR60706.1"/>
    <property type="molecule type" value="Genomic_DNA"/>
</dbReference>
<sequence>MTKENFDLLTYFTGTKRAYGLFQDRFGTVRRRFTVDIVGSVQSGQLRLEESFLYDDGETDKRIWLINSQGGNRFIGRADDVIDHATGKVTGSTLHWQYRMNLKVGNRTIKVDFDDWMFMMPDQILINRAEIKKFGLLLGTVFISFSPIPTEDP</sequence>
<organism evidence="1 2">
    <name type="scientific">Neptuniibacter caesariensis</name>
    <dbReference type="NCBI Taxonomy" id="207954"/>
    <lineage>
        <taxon>Bacteria</taxon>
        <taxon>Pseudomonadati</taxon>
        <taxon>Pseudomonadota</taxon>
        <taxon>Gammaproteobacteria</taxon>
        <taxon>Oceanospirillales</taxon>
        <taxon>Oceanospirillaceae</taxon>
        <taxon>Neptuniibacter</taxon>
    </lineage>
</organism>
<evidence type="ECO:0008006" key="3">
    <source>
        <dbReference type="Google" id="ProtNLM"/>
    </source>
</evidence>
<proteinExistence type="predicted"/>
<comment type="caution">
    <text evidence="1">The sequence shown here is derived from an EMBL/GenBank/DDBJ whole genome shotgun (WGS) entry which is preliminary data.</text>
</comment>
<gene>
    <name evidence="1" type="ORF">MED92_13563</name>
</gene>
<evidence type="ECO:0000313" key="2">
    <source>
        <dbReference type="Proteomes" id="UP000002171"/>
    </source>
</evidence>
<dbReference type="AlphaFoldDB" id="A0A7U8C4P9"/>
<accession>A0A7U8C4P9</accession>